<dbReference type="InterPro" id="IPR019832">
    <property type="entry name" value="Mn/Fe_SOD_C"/>
</dbReference>
<protein>
    <recommendedName>
        <fullName evidence="2">superoxide dismutase</fullName>
        <ecNumber evidence="2">1.15.1.1</ecNumber>
    </recommendedName>
</protein>
<dbReference type="InterPro" id="IPR036314">
    <property type="entry name" value="SOD_C_sf"/>
</dbReference>
<reference evidence="6" key="1">
    <citation type="submission" date="2018-10" db="EMBL/GenBank/DDBJ databases">
        <title>Acidithiobacillus sulfuriphilus sp. nov.: an extremely acidophilic sulfur-oxidizing chemolithotroph isolated from a neutral pH environment.</title>
        <authorList>
            <person name="Falagan C."/>
            <person name="Moya-Beltran A."/>
            <person name="Quatrini R."/>
            <person name="Johnson D.B."/>
        </authorList>
    </citation>
    <scope>NUCLEOTIDE SEQUENCE [LARGE SCALE GENOMIC DNA]</scope>
    <source>
        <strain evidence="6">CJ-2</strain>
    </source>
</reference>
<organism evidence="6">
    <name type="scientific">Acidithiobacillus sulfuriphilus</name>
    <dbReference type="NCBI Taxonomy" id="1867749"/>
    <lineage>
        <taxon>Bacteria</taxon>
        <taxon>Pseudomonadati</taxon>
        <taxon>Pseudomonadota</taxon>
        <taxon>Acidithiobacillia</taxon>
        <taxon>Acidithiobacillales</taxon>
        <taxon>Acidithiobacillaceae</taxon>
        <taxon>Acidithiobacillus</taxon>
    </lineage>
</organism>
<name>A0A3M8QTV0_9PROT</name>
<dbReference type="RefSeq" id="WP_123104922.1">
    <property type="nucleotide sequence ID" value="NZ_CP127527.1"/>
</dbReference>
<dbReference type="PANTHER" id="PTHR11404">
    <property type="entry name" value="SUPEROXIDE DISMUTASE 2"/>
    <property type="match status" value="1"/>
</dbReference>
<dbReference type="GO" id="GO:0046872">
    <property type="term" value="F:metal ion binding"/>
    <property type="evidence" value="ECO:0007669"/>
    <property type="project" value="UniProtKB-KW"/>
</dbReference>
<dbReference type="EC" id="1.15.1.1" evidence="2"/>
<proteinExistence type="inferred from homology"/>
<comment type="caution">
    <text evidence="6">The sequence shown here is derived from an EMBL/GenBank/DDBJ whole genome shotgun (WGS) entry which is preliminary data.</text>
</comment>
<dbReference type="Gene3D" id="3.55.40.20">
    <property type="entry name" value="Iron/manganese superoxide dismutase, C-terminal domain"/>
    <property type="match status" value="1"/>
</dbReference>
<dbReference type="InterPro" id="IPR036324">
    <property type="entry name" value="Mn/Fe_SOD_N_sf"/>
</dbReference>
<sequence length="205" mass="23196">MTDYSVREELKPGDLDGISAAQINDHWGLYVGYVNQSNALRKELAELRAQGKTGSLAYADRRRRFGFEYNGMVLHEYYFAQLKPGVTVEQAPGFKAAILEQFGTFEAWHEDLMSAAKSRGIGWAICYYDGTTGQINNHFIQLHEDGNVGGFVPLVIVDVFEHAYMVDWKALGRADYLAAIHKNMNWSIVEARYQAAKSGQIFKRF</sequence>
<dbReference type="PANTHER" id="PTHR11404:SF6">
    <property type="entry name" value="SUPEROXIDE DISMUTASE [MN], MITOCHONDRIAL"/>
    <property type="match status" value="1"/>
</dbReference>
<evidence type="ECO:0000256" key="2">
    <source>
        <dbReference type="ARBA" id="ARBA00012682"/>
    </source>
</evidence>
<comment type="similarity">
    <text evidence="1">Belongs to the iron/manganese superoxide dismutase family.</text>
</comment>
<dbReference type="Pfam" id="PF02777">
    <property type="entry name" value="Sod_Fe_C"/>
    <property type="match status" value="1"/>
</dbReference>
<gene>
    <name evidence="6" type="ORF">EC580_10795</name>
</gene>
<evidence type="ECO:0000256" key="3">
    <source>
        <dbReference type="ARBA" id="ARBA00022723"/>
    </source>
</evidence>
<dbReference type="AlphaFoldDB" id="A0A3M8QTV0"/>
<keyword evidence="3" id="KW-0479">Metal-binding</keyword>
<evidence type="ECO:0000256" key="1">
    <source>
        <dbReference type="ARBA" id="ARBA00008714"/>
    </source>
</evidence>
<dbReference type="SUPFAM" id="SSF54719">
    <property type="entry name" value="Fe,Mn superoxide dismutase (SOD), C-terminal domain"/>
    <property type="match status" value="1"/>
</dbReference>
<feature type="domain" description="Manganese/iron superoxide dismutase C-terminal" evidence="5">
    <location>
        <begin position="94"/>
        <end position="192"/>
    </location>
</feature>
<dbReference type="OrthoDB" id="5291225at2"/>
<keyword evidence="4" id="KW-0560">Oxidoreductase</keyword>
<dbReference type="SUPFAM" id="SSF46609">
    <property type="entry name" value="Fe,Mn superoxide dismutase (SOD), N-terminal domain"/>
    <property type="match status" value="1"/>
</dbReference>
<evidence type="ECO:0000256" key="4">
    <source>
        <dbReference type="ARBA" id="ARBA00023002"/>
    </source>
</evidence>
<dbReference type="InterPro" id="IPR050265">
    <property type="entry name" value="Fe/Mn_Superoxide_Dismutase"/>
</dbReference>
<accession>A0A3M8QTV0</accession>
<dbReference type="GO" id="GO:0004784">
    <property type="term" value="F:superoxide dismutase activity"/>
    <property type="evidence" value="ECO:0007669"/>
    <property type="project" value="UniProtKB-EC"/>
</dbReference>
<dbReference type="EMBL" id="RIZI01000183">
    <property type="protein sequence ID" value="RNF59597.1"/>
    <property type="molecule type" value="Genomic_DNA"/>
</dbReference>
<evidence type="ECO:0000259" key="5">
    <source>
        <dbReference type="Pfam" id="PF02777"/>
    </source>
</evidence>
<evidence type="ECO:0000313" key="6">
    <source>
        <dbReference type="EMBL" id="RNF59597.1"/>
    </source>
</evidence>